<comment type="similarity">
    <text evidence="2">Belongs to the EspG family.</text>
</comment>
<proteinExistence type="inferred from homology"/>
<dbReference type="EMBL" id="BFCH01000036">
    <property type="protein sequence ID" value="GBG40593.1"/>
    <property type="molecule type" value="Genomic_DNA"/>
</dbReference>
<accession>A0AA37PQ24</accession>
<comment type="caution">
    <text evidence="6">The sequence shown here is derived from an EMBL/GenBank/DDBJ whole genome shotgun (WGS) entry which is preliminary data.</text>
</comment>
<keyword evidence="4" id="KW-0143">Chaperone</keyword>
<organism evidence="6 8">
    <name type="scientific">Mycobacterium montefiorense</name>
    <dbReference type="NCBI Taxonomy" id="154654"/>
    <lineage>
        <taxon>Bacteria</taxon>
        <taxon>Bacillati</taxon>
        <taxon>Actinomycetota</taxon>
        <taxon>Actinomycetes</taxon>
        <taxon>Mycobacteriales</taxon>
        <taxon>Mycobacteriaceae</taxon>
        <taxon>Mycobacterium</taxon>
        <taxon>Mycobacterium simiae complex</taxon>
    </lineage>
</organism>
<dbReference type="AlphaFoldDB" id="A0AA37PQ24"/>
<protein>
    <submittedName>
        <fullName evidence="6">Uncharacterized protein</fullName>
    </submittedName>
</protein>
<evidence type="ECO:0000256" key="1">
    <source>
        <dbReference type="ARBA" id="ARBA00004496"/>
    </source>
</evidence>
<evidence type="ECO:0000313" key="5">
    <source>
        <dbReference type="EMBL" id="GBG40593.1"/>
    </source>
</evidence>
<dbReference type="Proteomes" id="UP000245060">
    <property type="component" value="Unassembled WGS sequence"/>
</dbReference>
<evidence type="ECO:0000313" key="8">
    <source>
        <dbReference type="Proteomes" id="UP001139505"/>
    </source>
</evidence>
<dbReference type="EMBL" id="BQYH01000027">
    <property type="protein sequence ID" value="GKU73846.1"/>
    <property type="molecule type" value="Genomic_DNA"/>
</dbReference>
<comment type="subcellular location">
    <subcellularLocation>
        <location evidence="1">Cytoplasm</location>
    </subcellularLocation>
</comment>
<evidence type="ECO:0000256" key="4">
    <source>
        <dbReference type="ARBA" id="ARBA00023186"/>
    </source>
</evidence>
<dbReference type="InterPro" id="IPR025734">
    <property type="entry name" value="EspG"/>
</dbReference>
<reference evidence="5" key="1">
    <citation type="journal article" date="2018" name="Genome Announc.">
        <title>Draft Genome Sequence of Mycobacterium montefiorense Isolated from Japanese Black Salamander (Hynobius nigrescens).</title>
        <authorList>
            <person name="Fukano H."/>
            <person name="Yoshida M."/>
            <person name="Shimizu A."/>
            <person name="Iwao H."/>
            <person name="Katayama Y."/>
            <person name="Omatsu T."/>
            <person name="Mizutani T."/>
            <person name="Kurata O."/>
            <person name="Wada S."/>
            <person name="Hoshino Y."/>
        </authorList>
    </citation>
    <scope>NUCLEOTIDE SEQUENCE</scope>
    <source>
        <strain evidence="5">BS</strain>
    </source>
</reference>
<evidence type="ECO:0000313" key="7">
    <source>
        <dbReference type="Proteomes" id="UP000245060"/>
    </source>
</evidence>
<dbReference type="Proteomes" id="UP001139505">
    <property type="component" value="Unassembled WGS sequence"/>
</dbReference>
<gene>
    <name evidence="5" type="ORF">MmonteBS_49650</name>
    <name evidence="6" type="ORF">NJB18185_36170</name>
</gene>
<evidence type="ECO:0000313" key="6">
    <source>
        <dbReference type="EMBL" id="GKU73846.1"/>
    </source>
</evidence>
<reference evidence="7" key="2">
    <citation type="submission" date="2018-04" db="EMBL/GenBank/DDBJ databases">
        <title>Draft genome sequence of Mycobacterium montefiorense isolated from Japanese black salamander.</title>
        <authorList>
            <person name="Fukano H."/>
            <person name="Yoshida M."/>
            <person name="Shimizu A."/>
            <person name="Iwao H."/>
            <person name="Kurata O."/>
            <person name="Katayama Y."/>
            <person name="Omatsu T."/>
            <person name="Mizutani T."/>
            <person name="Wada S."/>
            <person name="Hoshino Y."/>
        </authorList>
    </citation>
    <scope>NUCLEOTIDE SEQUENCE [LARGE SCALE GENOMIC DNA]</scope>
    <source>
        <strain evidence="7">BS</strain>
    </source>
</reference>
<keyword evidence="7" id="KW-1185">Reference proteome</keyword>
<dbReference type="RefSeq" id="WP_108926110.1">
    <property type="nucleotide sequence ID" value="NZ_BFCH01000036.1"/>
</dbReference>
<dbReference type="GO" id="GO:0005737">
    <property type="term" value="C:cytoplasm"/>
    <property type="evidence" value="ECO:0007669"/>
    <property type="project" value="UniProtKB-SubCell"/>
</dbReference>
<name>A0AA37PQ24_9MYCO</name>
<keyword evidence="3" id="KW-0963">Cytoplasm</keyword>
<evidence type="ECO:0000256" key="3">
    <source>
        <dbReference type="ARBA" id="ARBA00022490"/>
    </source>
</evidence>
<dbReference type="Pfam" id="PF14011">
    <property type="entry name" value="ESX-1_EspG"/>
    <property type="match status" value="1"/>
</dbReference>
<evidence type="ECO:0000256" key="2">
    <source>
        <dbReference type="ARBA" id="ARBA00006411"/>
    </source>
</evidence>
<sequence>MSNNTQYINHISKVATVHNSRTPLLAAAYLDTDSVLYLMKKLSLNSAPLTLDLYSRGLTSREQQAIDDHAFSALLDAQLINSDGDIDRALAAWLYVLCKPDISASAMAREGPRLRRVVVAQRGGDHVMAARIGEELVIQSIWSRGRSVDDLVAAPLWDSLMLPGHNMDPPAAAMQSVTFTRKNIKSGYQDQASQFPKEIDNALKRNGQTAQVLDAVMNGEGQRCHIMVERNWGTEIAFCPAAVLVADTSFGRVISGT</sequence>
<reference evidence="6" key="4">
    <citation type="submission" date="2022-04" db="EMBL/GenBank/DDBJ databases">
        <authorList>
            <person name="Komine T."/>
            <person name="Fukano H."/>
            <person name="Wada S."/>
        </authorList>
    </citation>
    <scope>NUCLEOTIDE SEQUENCE</scope>
    <source>
        <strain evidence="6">NJB18185</strain>
    </source>
</reference>
<reference evidence="6" key="3">
    <citation type="journal article" date="2022" name="Microbiol. Resour. Announc.">
        <title>Draft Genome Sequences of Eight Mycobacterium montefiorense Strains Isolated from Salamanders in Captivity.</title>
        <authorList>
            <person name="Komine T."/>
            <person name="Ihara H."/>
            <person name="Fukano H."/>
            <person name="Hoshino Y."/>
            <person name="Kurata O."/>
            <person name="Wada S."/>
        </authorList>
    </citation>
    <scope>NUCLEOTIDE SEQUENCE</scope>
    <source>
        <strain evidence="6">NJB18185</strain>
    </source>
</reference>